<evidence type="ECO:0000313" key="1">
    <source>
        <dbReference type="EMBL" id="BEV03135.1"/>
    </source>
</evidence>
<gene>
    <name evidence="1" type="ORF">CRDW_05090</name>
</gene>
<name>A0ABM8K2K0_9FLAO</name>
<dbReference type="Proteomes" id="UP001380186">
    <property type="component" value="Chromosome"/>
</dbReference>
<organism evidence="1 2">
    <name type="scientific">Chryseobacterium gambrini</name>
    <dbReference type="NCBI Taxonomy" id="373672"/>
    <lineage>
        <taxon>Bacteria</taxon>
        <taxon>Pseudomonadati</taxon>
        <taxon>Bacteroidota</taxon>
        <taxon>Flavobacteriia</taxon>
        <taxon>Flavobacteriales</taxon>
        <taxon>Weeksellaceae</taxon>
        <taxon>Chryseobacterium group</taxon>
        <taxon>Chryseobacterium</taxon>
    </lineage>
</organism>
<dbReference type="EMBL" id="AP029022">
    <property type="protein sequence ID" value="BEV03135.1"/>
    <property type="molecule type" value="Genomic_DNA"/>
</dbReference>
<evidence type="ECO:0000313" key="2">
    <source>
        <dbReference type="Proteomes" id="UP001380186"/>
    </source>
</evidence>
<protein>
    <recommendedName>
        <fullName evidence="3">GIY-YIG domain-containing protein</fullName>
    </recommendedName>
</protein>
<sequence length="198" mass="23665">MKLEQIDVSNIDVREIEWQGPFSWIGYENQNGLDKIPDINGIYLWTFKYEEGYLVYCAGITKSTRKRFRQHTLEYKSGNYTVFNVVEAEKGKRVEIWHGWSYARTHREEFNERKEEILSSVEKQLESFRVFVAQMPDKRERARFEAAIMHQIYNSKEPWAELADRGMALSRRRKDEKPIIIKNISNFKFYGLPKILEI</sequence>
<accession>A0ABM8K2K0</accession>
<dbReference type="RefSeq" id="WP_256037872.1">
    <property type="nucleotide sequence ID" value="NZ_AP029022.1"/>
</dbReference>
<reference evidence="1 2" key="1">
    <citation type="journal article" date="2020" name="Microbes Environ.">
        <title>Synthetic bacterial community of duckweed: a simple and stable system to study plant-microbe interactions.</title>
        <authorList>
            <person name="Ishizawa H."/>
            <person name="Tada M."/>
            <person name="Kuroda M."/>
            <person name="Inoue D."/>
            <person name="Futamata H."/>
            <person name="Ike M."/>
        </authorList>
    </citation>
    <scope>NUCLEOTIDE SEQUENCE [LARGE SCALE GENOMIC DNA]</scope>
    <source>
        <strain evidence="1 2">DW100</strain>
    </source>
</reference>
<keyword evidence="2" id="KW-1185">Reference proteome</keyword>
<evidence type="ECO:0008006" key="3">
    <source>
        <dbReference type="Google" id="ProtNLM"/>
    </source>
</evidence>
<proteinExistence type="predicted"/>